<evidence type="ECO:0000313" key="3">
    <source>
        <dbReference type="Proteomes" id="UP000235828"/>
    </source>
</evidence>
<dbReference type="SUPFAM" id="SSF55729">
    <property type="entry name" value="Acyl-CoA N-acyltransferases (Nat)"/>
    <property type="match status" value="1"/>
</dbReference>
<dbReference type="RefSeq" id="WP_102525207.1">
    <property type="nucleotide sequence ID" value="NZ_LT960612.1"/>
</dbReference>
<feature type="domain" description="N-acetyltransferase" evidence="1">
    <location>
        <begin position="6"/>
        <end position="92"/>
    </location>
</feature>
<accession>A0A2N8ZMN4</accession>
<evidence type="ECO:0000259" key="1">
    <source>
        <dbReference type="PROSITE" id="PS51729"/>
    </source>
</evidence>
<dbReference type="PANTHER" id="PTHR31435:SF9">
    <property type="entry name" value="PROTEIN NATD1"/>
    <property type="match status" value="1"/>
</dbReference>
<keyword evidence="2" id="KW-0808">Transferase</keyword>
<reference evidence="2 3" key="1">
    <citation type="submission" date="2017-10" db="EMBL/GenBank/DDBJ databases">
        <authorList>
            <person name="Banno H."/>
            <person name="Chua N.-H."/>
        </authorList>
    </citation>
    <scope>NUCLEOTIDE SEQUENCE [LARGE SCALE GENOMIC DNA]</scope>
    <source>
        <strain evidence="2">Vibrio tapetis CECT4600</strain>
    </source>
</reference>
<dbReference type="KEGG" id="vta:B1526"/>
<gene>
    <name evidence="2" type="ORF">VTAP4600_B1526</name>
</gene>
<proteinExistence type="predicted"/>
<dbReference type="Gene3D" id="3.40.630.30">
    <property type="match status" value="1"/>
</dbReference>
<evidence type="ECO:0000313" key="2">
    <source>
        <dbReference type="EMBL" id="SON53137.1"/>
    </source>
</evidence>
<dbReference type="InterPro" id="IPR045057">
    <property type="entry name" value="Gcn5-rel_NAT"/>
</dbReference>
<dbReference type="EMBL" id="LT960612">
    <property type="protein sequence ID" value="SON53137.1"/>
    <property type="molecule type" value="Genomic_DNA"/>
</dbReference>
<sequence>MTTIVQHDQEKNEFRIEVATNEWAKVSYRLVDDVAYIDHSSVPSILRGQGKGAVMMEADLPEIARLKWKIVAECSYVKHYLDKHSQWNHLLYQG</sequence>
<dbReference type="GO" id="GO:0016746">
    <property type="term" value="F:acyltransferase activity"/>
    <property type="evidence" value="ECO:0007669"/>
    <property type="project" value="UniProtKB-KW"/>
</dbReference>
<dbReference type="Proteomes" id="UP000235828">
    <property type="component" value="Chromosome B"/>
</dbReference>
<dbReference type="InterPro" id="IPR016181">
    <property type="entry name" value="Acyl_CoA_acyltransferase"/>
</dbReference>
<organism evidence="2 3">
    <name type="scientific">Vibrio tapetis subsp. tapetis</name>
    <dbReference type="NCBI Taxonomy" id="1671868"/>
    <lineage>
        <taxon>Bacteria</taxon>
        <taxon>Pseudomonadati</taxon>
        <taxon>Pseudomonadota</taxon>
        <taxon>Gammaproteobacteria</taxon>
        <taxon>Vibrionales</taxon>
        <taxon>Vibrionaceae</taxon>
        <taxon>Vibrio</taxon>
    </lineage>
</organism>
<name>A0A2N8ZMN4_9VIBR</name>
<protein>
    <submittedName>
        <fullName evidence="2">Putative Acyl-CoA N-acyltransferase</fullName>
    </submittedName>
</protein>
<keyword evidence="2" id="KW-0012">Acyltransferase</keyword>
<dbReference type="AlphaFoldDB" id="A0A2N8ZMN4"/>
<dbReference type="PANTHER" id="PTHR31435">
    <property type="entry name" value="PROTEIN NATD1"/>
    <property type="match status" value="1"/>
</dbReference>
<dbReference type="PROSITE" id="PS51729">
    <property type="entry name" value="GNAT_YJDJ"/>
    <property type="match status" value="1"/>
</dbReference>
<dbReference type="InterPro" id="IPR031165">
    <property type="entry name" value="GNAT_YJDJ"/>
</dbReference>
<dbReference type="Pfam" id="PF14542">
    <property type="entry name" value="Acetyltransf_CG"/>
    <property type="match status" value="1"/>
</dbReference>
<dbReference type="OrthoDB" id="9813275at2"/>
<keyword evidence="3" id="KW-1185">Reference proteome</keyword>